<evidence type="ECO:0008006" key="5">
    <source>
        <dbReference type="Google" id="ProtNLM"/>
    </source>
</evidence>
<feature type="region of interest" description="Disordered" evidence="2">
    <location>
        <begin position="310"/>
        <end position="333"/>
    </location>
</feature>
<dbReference type="Pfam" id="PF03004">
    <property type="entry name" value="Transposase_24"/>
    <property type="match status" value="1"/>
</dbReference>
<evidence type="ECO:0000313" key="4">
    <source>
        <dbReference type="Proteomes" id="UP000289738"/>
    </source>
</evidence>
<organism evidence="3 4">
    <name type="scientific">Arachis hypogaea</name>
    <name type="common">Peanut</name>
    <dbReference type="NCBI Taxonomy" id="3818"/>
    <lineage>
        <taxon>Eukaryota</taxon>
        <taxon>Viridiplantae</taxon>
        <taxon>Streptophyta</taxon>
        <taxon>Embryophyta</taxon>
        <taxon>Tracheophyta</taxon>
        <taxon>Spermatophyta</taxon>
        <taxon>Magnoliopsida</taxon>
        <taxon>eudicotyledons</taxon>
        <taxon>Gunneridae</taxon>
        <taxon>Pentapetalae</taxon>
        <taxon>rosids</taxon>
        <taxon>fabids</taxon>
        <taxon>Fabales</taxon>
        <taxon>Fabaceae</taxon>
        <taxon>Papilionoideae</taxon>
        <taxon>50 kb inversion clade</taxon>
        <taxon>dalbergioids sensu lato</taxon>
        <taxon>Dalbergieae</taxon>
        <taxon>Pterocarpus clade</taxon>
        <taxon>Arachis</taxon>
    </lineage>
</organism>
<keyword evidence="4" id="KW-1185">Reference proteome</keyword>
<evidence type="ECO:0000256" key="2">
    <source>
        <dbReference type="SAM" id="MobiDB-lite"/>
    </source>
</evidence>
<reference evidence="3 4" key="1">
    <citation type="submission" date="2019-01" db="EMBL/GenBank/DDBJ databases">
        <title>Sequencing of cultivated peanut Arachis hypogaea provides insights into genome evolution and oil improvement.</title>
        <authorList>
            <person name="Chen X."/>
        </authorList>
    </citation>
    <scope>NUCLEOTIDE SEQUENCE [LARGE SCALE GENOMIC DNA]</scope>
    <source>
        <strain evidence="4">cv. Fuhuasheng</strain>
        <tissue evidence="3">Leaves</tissue>
    </source>
</reference>
<feature type="region of interest" description="Disordered" evidence="2">
    <location>
        <begin position="1"/>
        <end position="119"/>
    </location>
</feature>
<feature type="compositionally biased region" description="Polar residues" evidence="2">
    <location>
        <begin position="310"/>
        <end position="321"/>
    </location>
</feature>
<feature type="compositionally biased region" description="Polar residues" evidence="2">
    <location>
        <begin position="14"/>
        <end position="36"/>
    </location>
</feature>
<protein>
    <recommendedName>
        <fullName evidence="5">Transposase, Ptta/En/Spm, plant</fullName>
    </recommendedName>
</protein>
<accession>A0A444XZN2</accession>
<keyword evidence="1" id="KW-0175">Coiled coil</keyword>
<dbReference type="InterPro" id="IPR004252">
    <property type="entry name" value="Probable_transposase_24"/>
</dbReference>
<proteinExistence type="predicted"/>
<dbReference type="AlphaFoldDB" id="A0A444XZN2"/>
<dbReference type="Proteomes" id="UP000289738">
    <property type="component" value="Chromosome B08"/>
</dbReference>
<evidence type="ECO:0000256" key="1">
    <source>
        <dbReference type="SAM" id="Coils"/>
    </source>
</evidence>
<comment type="caution">
    <text evidence="3">The sequence shown here is derived from an EMBL/GenBank/DDBJ whole genome shotgun (WGS) entry which is preliminary data.</text>
</comment>
<sequence length="527" mass="59384">MEQNNQMPRKPRYTISNATGVVAGPNSQTHATPQTDGTHDTGEETSSAQRRARAPPPPRSGNGARQSRVNAVPFRPPRNETRMASSSDVGDTRAPATNRKHPPDSHEGVDDHSEDEDYNPEADEIESFDDHLDNMFAAHEVEHQVNVNRKKKDTNYWVVDVIENGVISSMELTVKEALALPPGKKIAAGLLSGFLGTLGSDFQQLPICAKSWKTMSKASKEHAYDQVKRVFHYEDDKRGWIKREILQRIGNCWRNSRNHLFHKVYDEELTFEENIKRKPVGIEANHWKKFLQYRLDDDTQEKCRKNAVNRSKQQYTHTGGSKTMARKRHEEEQRLGRPIGRGEGWTMSHKKKNGKYMNEEARLVGEAIEFVESQDPSSKEFSQNDSLAQVLGKEHPGRVRGLGIGTCPSRCFRNIPEQSDYGVQIEEYQMEIVKLKAEAAELKAEAAELKAAAAEEKTKRQRMEAEAAEEKAKRQIMETEAAEGKAKIQTMGDLLTYVIQQQGGHLPPEIAADLDSLRSAPTSSHAR</sequence>
<dbReference type="PANTHER" id="PTHR33144:SF45">
    <property type="entry name" value="TRANSPOSASE TNP1_EN_SPM-LIKE DOMAIN-CONTAINING PROTEIN"/>
    <property type="match status" value="1"/>
</dbReference>
<feature type="coiled-coil region" evidence="1">
    <location>
        <begin position="425"/>
        <end position="485"/>
    </location>
</feature>
<feature type="compositionally biased region" description="Basic and acidic residues" evidence="2">
    <location>
        <begin position="101"/>
        <end position="111"/>
    </location>
</feature>
<name>A0A444XZN2_ARAHY</name>
<gene>
    <name evidence="3" type="ORF">Ahy_B08g090190</name>
</gene>
<dbReference type="EMBL" id="SDMP01000018">
    <property type="protein sequence ID" value="RYQ95138.1"/>
    <property type="molecule type" value="Genomic_DNA"/>
</dbReference>
<evidence type="ECO:0000313" key="3">
    <source>
        <dbReference type="EMBL" id="RYQ95138.1"/>
    </source>
</evidence>
<dbReference type="PANTHER" id="PTHR33144">
    <property type="entry name" value="OS10G0409366 PROTEIN-RELATED"/>
    <property type="match status" value="1"/>
</dbReference>